<protein>
    <recommendedName>
        <fullName evidence="2">Low molecular weight protein antigen 6 PH domain-containing protein</fullName>
    </recommendedName>
</protein>
<keyword evidence="1" id="KW-0472">Membrane</keyword>
<name>A0A1D7VRW3_9ACTN</name>
<dbReference type="InterPro" id="IPR019692">
    <property type="entry name" value="CFP-6_PH"/>
</dbReference>
<dbReference type="OrthoDB" id="4330234at2"/>
<dbReference type="Pfam" id="PF10756">
    <property type="entry name" value="bPH_6"/>
    <property type="match status" value="1"/>
</dbReference>
<organism evidence="3 4">
    <name type="scientific">Streptomyces lydicus</name>
    <dbReference type="NCBI Taxonomy" id="47763"/>
    <lineage>
        <taxon>Bacteria</taxon>
        <taxon>Bacillati</taxon>
        <taxon>Actinomycetota</taxon>
        <taxon>Actinomycetes</taxon>
        <taxon>Kitasatosporales</taxon>
        <taxon>Streptomycetaceae</taxon>
        <taxon>Streptomyces</taxon>
    </lineage>
</organism>
<keyword evidence="1" id="KW-1133">Transmembrane helix</keyword>
<dbReference type="AlphaFoldDB" id="A0A1D7VRW3"/>
<keyword evidence="4" id="KW-1185">Reference proteome</keyword>
<proteinExistence type="predicted"/>
<evidence type="ECO:0000313" key="4">
    <source>
        <dbReference type="Proteomes" id="UP000094094"/>
    </source>
</evidence>
<dbReference type="KEGG" id="slc:SL103_27410"/>
<evidence type="ECO:0000313" key="3">
    <source>
        <dbReference type="EMBL" id="AOP49471.1"/>
    </source>
</evidence>
<dbReference type="EMBL" id="CP017157">
    <property type="protein sequence ID" value="AOP49471.1"/>
    <property type="molecule type" value="Genomic_DNA"/>
</dbReference>
<keyword evidence="1" id="KW-0812">Transmembrane</keyword>
<feature type="domain" description="Low molecular weight protein antigen 6 PH" evidence="2">
    <location>
        <begin position="89"/>
        <end position="150"/>
    </location>
</feature>
<evidence type="ECO:0000256" key="1">
    <source>
        <dbReference type="SAM" id="Phobius"/>
    </source>
</evidence>
<reference evidence="3 4" key="1">
    <citation type="submission" date="2016-09" db="EMBL/GenBank/DDBJ databases">
        <title>Complete genome sequencing of Streptomyces lydicus 103 and metabolic pathways analysis of antibiotic biosynthesis.</title>
        <authorList>
            <person name="Jia N."/>
            <person name="Ding M.-Z."/>
            <person name="Gao F."/>
            <person name="Yuan Y.-J."/>
        </authorList>
    </citation>
    <scope>NUCLEOTIDE SEQUENCE [LARGE SCALE GENOMIC DNA]</scope>
    <source>
        <strain evidence="3 4">103</strain>
    </source>
</reference>
<evidence type="ECO:0000259" key="2">
    <source>
        <dbReference type="Pfam" id="PF10756"/>
    </source>
</evidence>
<dbReference type="Proteomes" id="UP000094094">
    <property type="component" value="Chromosome"/>
</dbReference>
<sequence length="197" mass="21162">MPLPFLTADRDLDDRAAETPALPHDEPDHWRRPYRPGPWRVGAAAVLLLLASFVLLSAMIIAMAGSLPGAGACALIGVLLTALAVRLVRVGVWVSAQGLRQVNLLRTTTTPWNALASVRTLQQPVRWLGLPRTVQGQALIVERAQGAPLRPLITDHSGDFLARPESFEQATDVLEAWASEHGVPQGRPGGSGSDRLP</sequence>
<feature type="transmembrane region" description="Helical" evidence="1">
    <location>
        <begin position="69"/>
        <end position="88"/>
    </location>
</feature>
<accession>A0A1D7VRW3</accession>
<dbReference type="RefSeq" id="WP_069571596.1">
    <property type="nucleotide sequence ID" value="NZ_CP017157.1"/>
</dbReference>
<gene>
    <name evidence="3" type="ORF">SL103_27410</name>
</gene>
<feature type="transmembrane region" description="Helical" evidence="1">
    <location>
        <begin position="41"/>
        <end position="63"/>
    </location>
</feature>